<reference evidence="2 3" key="1">
    <citation type="journal article" date="2018" name="Sci. Rep.">
        <title>Comparative analysis of the Pocillopora damicornis genome highlights role of immune system in coral evolution.</title>
        <authorList>
            <person name="Cunning R."/>
            <person name="Bay R.A."/>
            <person name="Gillette P."/>
            <person name="Baker A.C."/>
            <person name="Traylor-Knowles N."/>
        </authorList>
    </citation>
    <scope>NUCLEOTIDE SEQUENCE [LARGE SCALE GENOMIC DNA]</scope>
    <source>
        <strain evidence="2">RSMAS</strain>
        <tissue evidence="2">Whole animal</tissue>
    </source>
</reference>
<feature type="compositionally biased region" description="Basic and acidic residues" evidence="1">
    <location>
        <begin position="70"/>
        <end position="82"/>
    </location>
</feature>
<accession>A0A3M6UZH8</accession>
<sequence length="91" mass="10411">MKLRHEQSVCIPGGPDRYTLLKVQLSPITVDHFPGDKDYISPCDHEHKERCDRCDILPRVVDEIQSALGKIDDGAEKDEMKFQGEQSMQKN</sequence>
<proteinExistence type="predicted"/>
<organism evidence="2 3">
    <name type="scientific">Pocillopora damicornis</name>
    <name type="common">Cauliflower coral</name>
    <name type="synonym">Millepora damicornis</name>
    <dbReference type="NCBI Taxonomy" id="46731"/>
    <lineage>
        <taxon>Eukaryota</taxon>
        <taxon>Metazoa</taxon>
        <taxon>Cnidaria</taxon>
        <taxon>Anthozoa</taxon>
        <taxon>Hexacorallia</taxon>
        <taxon>Scleractinia</taxon>
        <taxon>Astrocoeniina</taxon>
        <taxon>Pocilloporidae</taxon>
        <taxon>Pocillopora</taxon>
    </lineage>
</organism>
<protein>
    <submittedName>
        <fullName evidence="2">Uncharacterized protein</fullName>
    </submittedName>
</protein>
<evidence type="ECO:0000256" key="1">
    <source>
        <dbReference type="SAM" id="MobiDB-lite"/>
    </source>
</evidence>
<dbReference type="EMBL" id="RCHS01000402">
    <property type="protein sequence ID" value="RMX59030.1"/>
    <property type="molecule type" value="Genomic_DNA"/>
</dbReference>
<dbReference type="AlphaFoldDB" id="A0A3M6UZH8"/>
<evidence type="ECO:0000313" key="2">
    <source>
        <dbReference type="EMBL" id="RMX59030.1"/>
    </source>
</evidence>
<keyword evidence="3" id="KW-1185">Reference proteome</keyword>
<evidence type="ECO:0000313" key="3">
    <source>
        <dbReference type="Proteomes" id="UP000275408"/>
    </source>
</evidence>
<name>A0A3M6UZH8_POCDA</name>
<comment type="caution">
    <text evidence="2">The sequence shown here is derived from an EMBL/GenBank/DDBJ whole genome shotgun (WGS) entry which is preliminary data.</text>
</comment>
<dbReference type="Proteomes" id="UP000275408">
    <property type="component" value="Unassembled WGS sequence"/>
</dbReference>
<gene>
    <name evidence="2" type="ORF">pdam_00022029</name>
</gene>
<feature type="region of interest" description="Disordered" evidence="1">
    <location>
        <begin position="68"/>
        <end position="91"/>
    </location>
</feature>